<name>W7BIZ8_9LIST</name>
<accession>W7BIZ8</accession>
<gene>
    <name evidence="1" type="ORF">MAQA_06128</name>
</gene>
<dbReference type="Proteomes" id="UP000019246">
    <property type="component" value="Unassembled WGS sequence"/>
</dbReference>
<dbReference type="AlphaFoldDB" id="W7BIZ8"/>
<proteinExistence type="predicted"/>
<reference evidence="1 2" key="1">
    <citation type="journal article" date="2014" name="Int. J. Syst. Evol. Microbiol.">
        <title>Listeria floridensis sp. nov., Listeria aquatica sp. nov., Listeria cornellensis sp. nov., Listeria riparia sp. nov. and Listeria grandensis sp. nov., from agricultural and natural environments.</title>
        <authorList>
            <person name="den Bakker H.C."/>
            <person name="Warchocki S."/>
            <person name="Wright E.M."/>
            <person name="Allred A.F."/>
            <person name="Ahlstrom C."/>
            <person name="Manuel C.S."/>
            <person name="Stasiewicz M.J."/>
            <person name="Burrell A."/>
            <person name="Roof S."/>
            <person name="Strawn L."/>
            <person name="Fortes E.D."/>
            <person name="Nightingale K.K."/>
            <person name="Kephart D."/>
            <person name="Wiedmann M."/>
        </authorList>
    </citation>
    <scope>NUCLEOTIDE SEQUENCE [LARGE SCALE GENOMIC DNA]</scope>
    <source>
        <strain evidence="1 2">FSL S10-1188</strain>
    </source>
</reference>
<organism evidence="1 2">
    <name type="scientific">Listeria aquatica FSL S10-1188</name>
    <dbReference type="NCBI Taxonomy" id="1265818"/>
    <lineage>
        <taxon>Bacteria</taxon>
        <taxon>Bacillati</taxon>
        <taxon>Bacillota</taxon>
        <taxon>Bacilli</taxon>
        <taxon>Bacillales</taxon>
        <taxon>Listeriaceae</taxon>
        <taxon>Listeria</taxon>
    </lineage>
</organism>
<dbReference type="PATRIC" id="fig|1265818.5.peg.1224"/>
<keyword evidence="2" id="KW-1185">Reference proteome</keyword>
<evidence type="ECO:0000313" key="2">
    <source>
        <dbReference type="Proteomes" id="UP000019246"/>
    </source>
</evidence>
<dbReference type="RefSeq" id="WP_036071971.1">
    <property type="nucleotide sequence ID" value="NZ_AOCG01000006.1"/>
</dbReference>
<comment type="caution">
    <text evidence="1">The sequence shown here is derived from an EMBL/GenBank/DDBJ whole genome shotgun (WGS) entry which is preliminary data.</text>
</comment>
<dbReference type="OrthoDB" id="2365345at2"/>
<dbReference type="EMBL" id="AOCG01000006">
    <property type="protein sequence ID" value="EUJ19728.1"/>
    <property type="molecule type" value="Genomic_DNA"/>
</dbReference>
<evidence type="ECO:0000313" key="1">
    <source>
        <dbReference type="EMBL" id="EUJ19728.1"/>
    </source>
</evidence>
<protein>
    <submittedName>
        <fullName evidence="1">Uncharacterized protein</fullName>
    </submittedName>
</protein>
<sequence>MNKWLIGCCVVLLIGVAGFFVYKNYERHQTPTAVHVEGVDYALTDEPADLEKIGKSAGKVQKVVDRYELPKRNLESNFLKKGTELYFEKKQSEPLNQMIVYERDGEKFIAREMIYTN</sequence>